<evidence type="ECO:0000259" key="1">
    <source>
        <dbReference type="Pfam" id="PF17667"/>
    </source>
</evidence>
<dbReference type="AlphaFoldDB" id="A0A2J6QHU0"/>
<dbReference type="EMBL" id="KZ613469">
    <property type="protein sequence ID" value="PMD25834.1"/>
    <property type="molecule type" value="Genomic_DNA"/>
</dbReference>
<reference evidence="2 3" key="1">
    <citation type="submission" date="2016-05" db="EMBL/GenBank/DDBJ databases">
        <title>A degradative enzymes factory behind the ericoid mycorrhizal symbiosis.</title>
        <authorList>
            <consortium name="DOE Joint Genome Institute"/>
            <person name="Martino E."/>
            <person name="Morin E."/>
            <person name="Grelet G."/>
            <person name="Kuo A."/>
            <person name="Kohler A."/>
            <person name="Daghino S."/>
            <person name="Barry K."/>
            <person name="Choi C."/>
            <person name="Cichocki N."/>
            <person name="Clum A."/>
            <person name="Copeland A."/>
            <person name="Hainaut M."/>
            <person name="Haridas S."/>
            <person name="Labutti K."/>
            <person name="Lindquist E."/>
            <person name="Lipzen A."/>
            <person name="Khouja H.-R."/>
            <person name="Murat C."/>
            <person name="Ohm R."/>
            <person name="Olson A."/>
            <person name="Spatafora J."/>
            <person name="Veneault-Fourrey C."/>
            <person name="Henrissat B."/>
            <person name="Grigoriev I."/>
            <person name="Martin F."/>
            <person name="Perotto S."/>
        </authorList>
    </citation>
    <scope>NUCLEOTIDE SEQUENCE [LARGE SCALE GENOMIC DNA]</scope>
    <source>
        <strain evidence="2 3">UAMH 7357</strain>
    </source>
</reference>
<dbReference type="PANTHER" id="PTHR38248">
    <property type="entry name" value="FUNK1 6"/>
    <property type="match status" value="1"/>
</dbReference>
<dbReference type="InterPro" id="IPR040976">
    <property type="entry name" value="Pkinase_fungal"/>
</dbReference>
<protein>
    <recommendedName>
        <fullName evidence="1">Fungal-type protein kinase domain-containing protein</fullName>
    </recommendedName>
</protein>
<dbReference type="PANTHER" id="PTHR38248:SF2">
    <property type="entry name" value="FUNK1 11"/>
    <property type="match status" value="1"/>
</dbReference>
<gene>
    <name evidence="2" type="ORF">NA56DRAFT_642102</name>
</gene>
<proteinExistence type="predicted"/>
<evidence type="ECO:0000313" key="2">
    <source>
        <dbReference type="EMBL" id="PMD25834.1"/>
    </source>
</evidence>
<dbReference type="Pfam" id="PF17667">
    <property type="entry name" value="Pkinase_fungal"/>
    <property type="match status" value="1"/>
</dbReference>
<name>A0A2J6QHU0_9HELO</name>
<organism evidence="2 3">
    <name type="scientific">Hyaloscypha hepaticicola</name>
    <dbReference type="NCBI Taxonomy" id="2082293"/>
    <lineage>
        <taxon>Eukaryota</taxon>
        <taxon>Fungi</taxon>
        <taxon>Dikarya</taxon>
        <taxon>Ascomycota</taxon>
        <taxon>Pezizomycotina</taxon>
        <taxon>Leotiomycetes</taxon>
        <taxon>Helotiales</taxon>
        <taxon>Hyaloscyphaceae</taxon>
        <taxon>Hyaloscypha</taxon>
    </lineage>
</organism>
<feature type="domain" description="Fungal-type protein kinase" evidence="1">
    <location>
        <begin position="14"/>
        <end position="64"/>
    </location>
</feature>
<sequence>MAHIITTGIIWGQQNSREQSVRKLAKEKGVTGIAVWFNHEQITLDGDPDTISHLRRAMKFGVATEAVEESFLGR</sequence>
<accession>A0A2J6QHU0</accession>
<dbReference type="Proteomes" id="UP000235672">
    <property type="component" value="Unassembled WGS sequence"/>
</dbReference>
<dbReference type="OrthoDB" id="5584477at2759"/>
<keyword evidence="3" id="KW-1185">Reference proteome</keyword>
<evidence type="ECO:0000313" key="3">
    <source>
        <dbReference type="Proteomes" id="UP000235672"/>
    </source>
</evidence>